<reference evidence="3 4" key="1">
    <citation type="submission" date="2006-05" db="EMBL/GenBank/DDBJ databases">
        <authorList>
            <person name="King G."/>
            <person name="Ferriera S."/>
            <person name="Johnson J."/>
            <person name="Kravitz S."/>
            <person name="Beeson K."/>
            <person name="Sutton G."/>
            <person name="Rogers Y.-H."/>
            <person name="Friedman R."/>
            <person name="Frazier M."/>
            <person name="Venter J.C."/>
        </authorList>
    </citation>
    <scope>NUCLEOTIDE SEQUENCE [LARGE SCALE GENOMIC DNA]</scope>
    <source>
        <strain evidence="4">ATCC 25650 / DSM 13394 / JCM 20685 / NBRC 16684 / NCIMB 2208 / IAM 12614 / B1</strain>
    </source>
</reference>
<keyword evidence="2" id="KW-0812">Transmembrane</keyword>
<feature type="transmembrane region" description="Helical" evidence="2">
    <location>
        <begin position="246"/>
        <end position="266"/>
    </location>
</feature>
<evidence type="ECO:0000313" key="3">
    <source>
        <dbReference type="EMBL" id="EAV43297.1"/>
    </source>
</evidence>
<dbReference type="EMBL" id="AAUW01000010">
    <property type="protein sequence ID" value="EAV43297.1"/>
    <property type="molecule type" value="Genomic_DNA"/>
</dbReference>
<evidence type="ECO:0000313" key="4">
    <source>
        <dbReference type="Proteomes" id="UP000004848"/>
    </source>
</evidence>
<organism evidence="3 4">
    <name type="scientific">Roseibium aggregatum (strain ATCC 25650 / DSM 13394 / JCM 20685 / NBRC 16684 / NCIMB 2208 / IAM 12614 / B1)</name>
    <name type="common">Stappia aggregata</name>
    <dbReference type="NCBI Taxonomy" id="384765"/>
    <lineage>
        <taxon>Bacteria</taxon>
        <taxon>Pseudomonadati</taxon>
        <taxon>Pseudomonadota</taxon>
        <taxon>Alphaproteobacteria</taxon>
        <taxon>Hyphomicrobiales</taxon>
        <taxon>Stappiaceae</taxon>
        <taxon>Roseibium</taxon>
    </lineage>
</organism>
<protein>
    <submittedName>
        <fullName evidence="3">Uncharacterized protein</fullName>
    </submittedName>
</protein>
<accession>A0NV30</accession>
<dbReference type="Proteomes" id="UP000004848">
    <property type="component" value="Unassembled WGS sequence"/>
</dbReference>
<dbReference type="eggNOG" id="COG0457">
    <property type="taxonomic scope" value="Bacteria"/>
</dbReference>
<evidence type="ECO:0000256" key="2">
    <source>
        <dbReference type="SAM" id="Phobius"/>
    </source>
</evidence>
<keyword evidence="2" id="KW-0472">Membrane</keyword>
<feature type="compositionally biased region" description="Basic and acidic residues" evidence="1">
    <location>
        <begin position="19"/>
        <end position="29"/>
    </location>
</feature>
<name>A0NV30_ROSAI</name>
<gene>
    <name evidence="3" type="ORF">SIAM614_05923</name>
</gene>
<dbReference type="AlphaFoldDB" id="A0NV30"/>
<comment type="caution">
    <text evidence="3">The sequence shown here is derived from an EMBL/GenBank/DDBJ whole genome shotgun (WGS) entry which is preliminary data.</text>
</comment>
<feature type="region of interest" description="Disordered" evidence="1">
    <location>
        <begin position="1"/>
        <end position="40"/>
    </location>
</feature>
<keyword evidence="2" id="KW-1133">Transmembrane helix</keyword>
<proteinExistence type="predicted"/>
<sequence>MHAAEQTTYRTRRGNAPDAKIDQPAKDRPVPGAPLSLEPDEAIAQKTDPDQVPCEEQIQAALINTLKSPEFQSAPQLRAFLGFVVNATLSRQQEKIKGYTIAVEALGRPEDFNPVTDPIVRVEAARLRRRLEKYYAGSGAEDPVRITIPKGSYAPEFLPSHAAALLERSPDLATKDEADIDLEGRHLLPEAIAPQRLATGDVPVTDLGYDIPRSPLPPLLSGTPARNREPSSVGVSKLQAALANPVAPRLVVALCLASFLAGYLVAVL</sequence>
<evidence type="ECO:0000256" key="1">
    <source>
        <dbReference type="SAM" id="MobiDB-lite"/>
    </source>
</evidence>